<evidence type="ECO:0000313" key="2">
    <source>
        <dbReference type="Proteomes" id="UP001597419"/>
    </source>
</evidence>
<reference evidence="2" key="1">
    <citation type="journal article" date="2019" name="Int. J. Syst. Evol. Microbiol.">
        <title>The Global Catalogue of Microorganisms (GCM) 10K type strain sequencing project: providing services to taxonomists for standard genome sequencing and annotation.</title>
        <authorList>
            <consortium name="The Broad Institute Genomics Platform"/>
            <consortium name="The Broad Institute Genome Sequencing Center for Infectious Disease"/>
            <person name="Wu L."/>
            <person name="Ma J."/>
        </authorList>
    </citation>
    <scope>NUCLEOTIDE SEQUENCE [LARGE SCALE GENOMIC DNA]</scope>
    <source>
        <strain evidence="2">CGMCC 4.7643</strain>
    </source>
</reference>
<comment type="caution">
    <text evidence="1">The sequence shown here is derived from an EMBL/GenBank/DDBJ whole genome shotgun (WGS) entry which is preliminary data.</text>
</comment>
<dbReference type="RefSeq" id="WP_345387584.1">
    <property type="nucleotide sequence ID" value="NZ_BAABHG010000002.1"/>
</dbReference>
<gene>
    <name evidence="1" type="ORF">ACFSYJ_08645</name>
</gene>
<dbReference type="Proteomes" id="UP001597419">
    <property type="component" value="Unassembled WGS sequence"/>
</dbReference>
<accession>A0ABW5GBY8</accession>
<protein>
    <submittedName>
        <fullName evidence="1">Uncharacterized protein</fullName>
    </submittedName>
</protein>
<sequence>MTDHNGHSDDRHVWVVYHVPELPDPQVPSILRTFPVLANPSECRYCEAIEAVSPCPGAQAHAEMARAKLSVRTGLRSLHVELFSMPPHVSVLMCANHLYGLLVRRIENDHATGDGDTGA</sequence>
<organism evidence="1 2">
    <name type="scientific">Amycolatopsis samaneae</name>
    <dbReference type="NCBI Taxonomy" id="664691"/>
    <lineage>
        <taxon>Bacteria</taxon>
        <taxon>Bacillati</taxon>
        <taxon>Actinomycetota</taxon>
        <taxon>Actinomycetes</taxon>
        <taxon>Pseudonocardiales</taxon>
        <taxon>Pseudonocardiaceae</taxon>
        <taxon>Amycolatopsis</taxon>
    </lineage>
</organism>
<dbReference type="EMBL" id="JBHUKU010000004">
    <property type="protein sequence ID" value="MFD2458666.1"/>
    <property type="molecule type" value="Genomic_DNA"/>
</dbReference>
<proteinExistence type="predicted"/>
<keyword evidence="2" id="KW-1185">Reference proteome</keyword>
<name>A0ABW5GBY8_9PSEU</name>
<evidence type="ECO:0000313" key="1">
    <source>
        <dbReference type="EMBL" id="MFD2458666.1"/>
    </source>
</evidence>